<proteinExistence type="predicted"/>
<gene>
    <name evidence="1" type="ORF">J6I44_02025</name>
</gene>
<name>A0ABT3PI83_9BACT</name>
<protein>
    <recommendedName>
        <fullName evidence="3">Apea-like HEPN domain-containing protein</fullName>
    </recommendedName>
</protein>
<organism evidence="1 2">
    <name type="scientific">Fodinibius salsisoli</name>
    <dbReference type="NCBI Taxonomy" id="2820877"/>
    <lineage>
        <taxon>Bacteria</taxon>
        <taxon>Pseudomonadati</taxon>
        <taxon>Balneolota</taxon>
        <taxon>Balneolia</taxon>
        <taxon>Balneolales</taxon>
        <taxon>Balneolaceae</taxon>
        <taxon>Fodinibius</taxon>
    </lineage>
</organism>
<dbReference type="RefSeq" id="WP_265764273.1">
    <property type="nucleotide sequence ID" value="NZ_JAGGJA010000001.1"/>
</dbReference>
<dbReference type="EMBL" id="JAGGJA010000001">
    <property type="protein sequence ID" value="MCW9705610.1"/>
    <property type="molecule type" value="Genomic_DNA"/>
</dbReference>
<evidence type="ECO:0008006" key="3">
    <source>
        <dbReference type="Google" id="ProtNLM"/>
    </source>
</evidence>
<comment type="caution">
    <text evidence="1">The sequence shown here is derived from an EMBL/GenBank/DDBJ whole genome shotgun (WGS) entry which is preliminary data.</text>
</comment>
<sequence length="399" mass="47202">MIEDIIKNLEYSPLEENIKEFTDRPKTQNTLSDKESGTLWIIREGIQPVDLYCYLYGRFGPPNGFQMILRSDDSDNLIHWHYTLKYKGSRMDIMCMTFRLEIMHHIQLQNPDTAKKRFITKLKDDFSNHHKKISKIRNQIEKWKLFVNPFYRIKSVIEHQLEKLDSLALEENDHPPHPHNPEQLEEWKEKTRETGKLYTEAISLGLNIRMLAPIYAESFINLLIFLLAKQNIKNDKRLYESIIRQQIDIRVKTLHQYCNGFYQPVDYNNVEICKEFHSLMNNRNDLLHGNIDPTKSFYDTVYFDGKIPLFTKFRDFSFYSWEASIKNVTPDLAIKDYQTVQNFLSYLLVCLEKDAAKIVKDFMNTKDPGWNVGDGRPGILFPSHMVDMVPEFKGEDVRK</sequence>
<evidence type="ECO:0000313" key="1">
    <source>
        <dbReference type="EMBL" id="MCW9705610.1"/>
    </source>
</evidence>
<reference evidence="1 2" key="1">
    <citation type="submission" date="2021-03" db="EMBL/GenBank/DDBJ databases">
        <title>Aliifodinibius sp. nov., a new bacterium isolated from saline soil.</title>
        <authorList>
            <person name="Galisteo C."/>
            <person name="De La Haba R."/>
            <person name="Sanchez-Porro C."/>
            <person name="Ventosa A."/>
        </authorList>
    </citation>
    <scope>NUCLEOTIDE SEQUENCE [LARGE SCALE GENOMIC DNA]</scope>
    <source>
        <strain evidence="1 2">1BSP15-2V2</strain>
    </source>
</reference>
<dbReference type="Proteomes" id="UP001207918">
    <property type="component" value="Unassembled WGS sequence"/>
</dbReference>
<evidence type="ECO:0000313" key="2">
    <source>
        <dbReference type="Proteomes" id="UP001207918"/>
    </source>
</evidence>
<keyword evidence="2" id="KW-1185">Reference proteome</keyword>
<accession>A0ABT3PI83</accession>